<dbReference type="AlphaFoldDB" id="A0A095ZD10"/>
<proteinExistence type="predicted"/>
<dbReference type="RefSeq" id="WP_035122371.1">
    <property type="nucleotide sequence ID" value="NZ_JRNE01000053.1"/>
</dbReference>
<evidence type="ECO:0000313" key="2">
    <source>
        <dbReference type="EMBL" id="KGF16587.1"/>
    </source>
</evidence>
<keyword evidence="1" id="KW-0812">Transmembrane</keyword>
<dbReference type="EMBL" id="JRNE01000053">
    <property type="protein sequence ID" value="KGF16587.1"/>
    <property type="molecule type" value="Genomic_DNA"/>
</dbReference>
<dbReference type="Pfam" id="PF11271">
    <property type="entry name" value="PorA"/>
    <property type="match status" value="1"/>
</dbReference>
<dbReference type="Proteomes" id="UP000029548">
    <property type="component" value="Unassembled WGS sequence"/>
</dbReference>
<comment type="caution">
    <text evidence="2">The sequence shown here is derived from an EMBL/GenBank/DDBJ whole genome shotgun (WGS) entry which is preliminary data.</text>
</comment>
<feature type="transmembrane region" description="Helical" evidence="1">
    <location>
        <begin position="7"/>
        <end position="28"/>
    </location>
</feature>
<keyword evidence="1" id="KW-0472">Membrane</keyword>
<sequence>MAKRSLAHLLVIIGAALIVIAVLLPTFLVPRLRVIPLDTVSTTATEVYEGTLLDSGALAKGEPVDPRKDDPRCETEEEGATLPLHCFINDEVPLMSSRHVRVEEPADHELATLEAGTVILREDRDEPRNLVNATIDRITLDRSTAFPVDEPISSIAGGAPGQEGADEPVQFTRPGIQYQFPFSAEKKSYPYYDAVGLDLFEIDFIEEEKQDGETVYKYSMTLPPQNLYENTKAHATQGGRELTESDESMLASLRLKFPAEVWGLEGDDDVEMDRYYTTTRTVRVEPTSGMIVNGTEEIFQFYARDDEEAAEMVTEEGRAKEAEERNRTALEFTGQWNEETKKNQMEKAKDAKSSLKMAGTIVPWILGIVGLILVLLGIRTHRRS</sequence>
<protein>
    <recommendedName>
        <fullName evidence="4">DUF3068 domain-containing protein</fullName>
    </recommendedName>
</protein>
<gene>
    <name evidence="2" type="ORF">HMPREF1650_07645</name>
</gene>
<name>A0A095ZD10_9CORY</name>
<dbReference type="eggNOG" id="ENOG5031U1J">
    <property type="taxonomic scope" value="Bacteria"/>
</dbReference>
<evidence type="ECO:0000256" key="1">
    <source>
        <dbReference type="SAM" id="Phobius"/>
    </source>
</evidence>
<organism evidence="2 3">
    <name type="scientific">Corynebacterium freneyi DNF00450</name>
    <dbReference type="NCBI Taxonomy" id="1287475"/>
    <lineage>
        <taxon>Bacteria</taxon>
        <taxon>Bacillati</taxon>
        <taxon>Actinomycetota</taxon>
        <taxon>Actinomycetes</taxon>
        <taxon>Mycobacteriales</taxon>
        <taxon>Corynebacteriaceae</taxon>
        <taxon>Corynebacterium</taxon>
    </lineage>
</organism>
<dbReference type="InterPro" id="IPR021424">
    <property type="entry name" value="PorA"/>
</dbReference>
<reference evidence="2 3" key="1">
    <citation type="submission" date="2014-07" db="EMBL/GenBank/DDBJ databases">
        <authorList>
            <person name="McCorrison J."/>
            <person name="Sanka R."/>
            <person name="Torralba M."/>
            <person name="Gillis M."/>
            <person name="Haft D.H."/>
            <person name="Methe B."/>
            <person name="Sutton G."/>
            <person name="Nelson K.E."/>
        </authorList>
    </citation>
    <scope>NUCLEOTIDE SEQUENCE [LARGE SCALE GENOMIC DNA]</scope>
    <source>
        <strain evidence="2 3">DNF00450</strain>
    </source>
</reference>
<evidence type="ECO:0000313" key="3">
    <source>
        <dbReference type="Proteomes" id="UP000029548"/>
    </source>
</evidence>
<evidence type="ECO:0008006" key="4">
    <source>
        <dbReference type="Google" id="ProtNLM"/>
    </source>
</evidence>
<keyword evidence="1" id="KW-1133">Transmembrane helix</keyword>
<feature type="transmembrane region" description="Helical" evidence="1">
    <location>
        <begin position="361"/>
        <end position="378"/>
    </location>
</feature>
<accession>A0A095ZD10</accession>